<dbReference type="AlphaFoldDB" id="A0A6L8URE1"/>
<dbReference type="InterPro" id="IPR050259">
    <property type="entry name" value="SDR"/>
</dbReference>
<accession>A0A6L8URE1</accession>
<evidence type="ECO:0000259" key="4">
    <source>
        <dbReference type="SMART" id="SM00822"/>
    </source>
</evidence>
<dbReference type="Gene3D" id="3.40.50.720">
    <property type="entry name" value="NAD(P)-binding Rossmann-like Domain"/>
    <property type="match status" value="1"/>
</dbReference>
<comment type="caution">
    <text evidence="5">The sequence shown here is derived from an EMBL/GenBank/DDBJ whole genome shotgun (WGS) entry which is preliminary data.</text>
</comment>
<keyword evidence="2" id="KW-0560">Oxidoreductase</keyword>
<name>A0A6L8URE1_9BACL</name>
<dbReference type="FunFam" id="3.40.50.720:FF:000173">
    <property type="entry name" value="3-oxoacyl-[acyl-carrier protein] reductase"/>
    <property type="match status" value="1"/>
</dbReference>
<gene>
    <name evidence="5" type="ORF">GQF01_00160</name>
</gene>
<keyword evidence="3" id="KW-0175">Coiled coil</keyword>
<dbReference type="PRINTS" id="PR00080">
    <property type="entry name" value="SDRFAMILY"/>
</dbReference>
<keyword evidence="6" id="KW-1185">Reference proteome</keyword>
<dbReference type="InterPro" id="IPR057326">
    <property type="entry name" value="KR_dom"/>
</dbReference>
<feature type="coiled-coil region" evidence="3">
    <location>
        <begin position="42"/>
        <end position="79"/>
    </location>
</feature>
<proteinExistence type="inferred from homology"/>
<reference evidence="5 6" key="1">
    <citation type="submission" date="2019-12" db="EMBL/GenBank/DDBJ databases">
        <title>Paenibacillus sp. nov. sp. isolated from soil.</title>
        <authorList>
            <person name="Kim J."/>
            <person name="Jeong S.E."/>
            <person name="Jung H.S."/>
            <person name="Jeon C.O."/>
        </authorList>
    </citation>
    <scope>NUCLEOTIDE SEQUENCE [LARGE SCALE GENOMIC DNA]</scope>
    <source>
        <strain evidence="5 6">5J-6</strain>
    </source>
</reference>
<sequence>MLKDKTYLVTGGSRGIGRAAVMALWQAGANVAFTYRNNHDAAEELCAQAQGAENKLLAIQANAEELDKAKETVAQVKQAFGTLDGIVINAGITRDKPLFMMDETEWDDIMNTNLKGTYNYAKAVVYDFMKQRSGRIICVSSISGLMGVAGQTNYSAAKSAQIGFVRSLSKEISKFGITVNAVAPGFIETDMWRDMDEKERDRAVKQIPAGRIGSAEEVSHAICFLMSPQSSYITGNVLVVDGGLSS</sequence>
<evidence type="ECO:0000313" key="5">
    <source>
        <dbReference type="EMBL" id="MZQ80573.1"/>
    </source>
</evidence>
<comment type="similarity">
    <text evidence="1">Belongs to the short-chain dehydrogenases/reductases (SDR) family.</text>
</comment>
<dbReference type="Pfam" id="PF13561">
    <property type="entry name" value="adh_short_C2"/>
    <property type="match status" value="1"/>
</dbReference>
<dbReference type="EMBL" id="WTUZ01000001">
    <property type="protein sequence ID" value="MZQ80573.1"/>
    <property type="molecule type" value="Genomic_DNA"/>
</dbReference>
<organism evidence="5 6">
    <name type="scientific">Paenibacillus silvestris</name>
    <dbReference type="NCBI Taxonomy" id="2606219"/>
    <lineage>
        <taxon>Bacteria</taxon>
        <taxon>Bacillati</taxon>
        <taxon>Bacillota</taxon>
        <taxon>Bacilli</taxon>
        <taxon>Bacillales</taxon>
        <taxon>Paenibacillaceae</taxon>
        <taxon>Paenibacillus</taxon>
    </lineage>
</organism>
<protein>
    <submittedName>
        <fullName evidence="5">SDR family oxidoreductase</fullName>
    </submittedName>
</protein>
<dbReference type="PANTHER" id="PTHR42879">
    <property type="entry name" value="3-OXOACYL-(ACYL-CARRIER-PROTEIN) REDUCTASE"/>
    <property type="match status" value="1"/>
</dbReference>
<dbReference type="PANTHER" id="PTHR42879:SF2">
    <property type="entry name" value="3-OXOACYL-[ACYL-CARRIER-PROTEIN] REDUCTASE FABG"/>
    <property type="match status" value="1"/>
</dbReference>
<evidence type="ECO:0000313" key="6">
    <source>
        <dbReference type="Proteomes" id="UP000481087"/>
    </source>
</evidence>
<dbReference type="GO" id="GO:0016491">
    <property type="term" value="F:oxidoreductase activity"/>
    <property type="evidence" value="ECO:0007669"/>
    <property type="project" value="UniProtKB-KW"/>
</dbReference>
<dbReference type="NCBIfam" id="NF009466">
    <property type="entry name" value="PRK12826.1-2"/>
    <property type="match status" value="1"/>
</dbReference>
<dbReference type="InterPro" id="IPR036291">
    <property type="entry name" value="NAD(P)-bd_dom_sf"/>
</dbReference>
<evidence type="ECO:0000256" key="3">
    <source>
        <dbReference type="SAM" id="Coils"/>
    </source>
</evidence>
<feature type="domain" description="Ketoreductase" evidence="4">
    <location>
        <begin position="5"/>
        <end position="195"/>
    </location>
</feature>
<evidence type="ECO:0000256" key="1">
    <source>
        <dbReference type="ARBA" id="ARBA00006484"/>
    </source>
</evidence>
<dbReference type="RefSeq" id="WP_161404573.1">
    <property type="nucleotide sequence ID" value="NZ_WTUZ01000001.1"/>
</dbReference>
<dbReference type="InterPro" id="IPR002347">
    <property type="entry name" value="SDR_fam"/>
</dbReference>
<dbReference type="SUPFAM" id="SSF51735">
    <property type="entry name" value="NAD(P)-binding Rossmann-fold domains"/>
    <property type="match status" value="1"/>
</dbReference>
<dbReference type="Proteomes" id="UP000481087">
    <property type="component" value="Unassembled WGS sequence"/>
</dbReference>
<dbReference type="PRINTS" id="PR00081">
    <property type="entry name" value="GDHRDH"/>
</dbReference>
<dbReference type="SMART" id="SM00822">
    <property type="entry name" value="PKS_KR"/>
    <property type="match status" value="1"/>
</dbReference>
<evidence type="ECO:0000256" key="2">
    <source>
        <dbReference type="ARBA" id="ARBA00023002"/>
    </source>
</evidence>